<dbReference type="Pfam" id="PF00069">
    <property type="entry name" value="Pkinase"/>
    <property type="match status" value="2"/>
</dbReference>
<keyword evidence="5" id="KW-0418">Kinase</keyword>
<feature type="region of interest" description="Disordered" evidence="7">
    <location>
        <begin position="293"/>
        <end position="323"/>
    </location>
</feature>
<dbReference type="Gene3D" id="3.30.200.20">
    <property type="entry name" value="Phosphorylase Kinase, domain 1"/>
    <property type="match status" value="1"/>
</dbReference>
<dbReference type="InterPro" id="IPR050205">
    <property type="entry name" value="CDPK_Ser/Thr_kinases"/>
</dbReference>
<dbReference type="GO" id="GO:0004674">
    <property type="term" value="F:protein serine/threonine kinase activity"/>
    <property type="evidence" value="ECO:0007669"/>
    <property type="project" value="UniProtKB-KW"/>
</dbReference>
<reference evidence="9" key="1">
    <citation type="submission" date="2020-11" db="EMBL/GenBank/DDBJ databases">
        <authorList>
            <person name="Tran Van P."/>
        </authorList>
    </citation>
    <scope>NUCLEOTIDE SEQUENCE</scope>
</reference>
<proteinExistence type="inferred from homology"/>
<protein>
    <recommendedName>
        <fullName evidence="8">Protein kinase domain-containing protein</fullName>
    </recommendedName>
</protein>
<evidence type="ECO:0000259" key="8">
    <source>
        <dbReference type="PROSITE" id="PS50011"/>
    </source>
</evidence>
<keyword evidence="3" id="KW-0808">Transferase</keyword>
<dbReference type="PROSITE" id="PS50011">
    <property type="entry name" value="PROTEIN_KINASE_DOM"/>
    <property type="match status" value="1"/>
</dbReference>
<keyword evidence="6" id="KW-0067">ATP-binding</keyword>
<dbReference type="Gene3D" id="1.10.510.10">
    <property type="entry name" value="Transferase(Phosphotransferase) domain 1"/>
    <property type="match status" value="2"/>
</dbReference>
<dbReference type="AlphaFoldDB" id="A0A7R9E731"/>
<comment type="similarity">
    <text evidence="1">Belongs to the protein kinase superfamily. CAMK Ser/Thr protein kinase family.</text>
</comment>
<feature type="domain" description="Protein kinase" evidence="8">
    <location>
        <begin position="71"/>
        <end position="323"/>
    </location>
</feature>
<evidence type="ECO:0000256" key="5">
    <source>
        <dbReference type="ARBA" id="ARBA00022777"/>
    </source>
</evidence>
<evidence type="ECO:0000256" key="7">
    <source>
        <dbReference type="SAM" id="MobiDB-lite"/>
    </source>
</evidence>
<gene>
    <name evidence="9" type="ORF">TMSB3V08_LOCUS4323</name>
</gene>
<dbReference type="InterPro" id="IPR011009">
    <property type="entry name" value="Kinase-like_dom_sf"/>
</dbReference>
<dbReference type="PANTHER" id="PTHR24349">
    <property type="entry name" value="SERINE/THREONINE-PROTEIN KINASE"/>
    <property type="match status" value="1"/>
</dbReference>
<accession>A0A7R9E731</accession>
<name>A0A7R9E731_9NEOP</name>
<dbReference type="SUPFAM" id="SSF56112">
    <property type="entry name" value="Protein kinase-like (PK-like)"/>
    <property type="match status" value="1"/>
</dbReference>
<evidence type="ECO:0000256" key="1">
    <source>
        <dbReference type="ARBA" id="ARBA00006692"/>
    </source>
</evidence>
<sequence length="323" mass="36571">MGSKSWTLNIEVIPNSPGVPPSANAHELFRGFSFVAPCLLDEQNHQSSQHISETQSNKILYVKPNLITDEYDLRETFATGSYSSCRLCIHRSTRIEYAVKVIDKNRKDCQEEVEILLRWGHHPNIVTLRDVYEDDRAVYLVMELMRGGELLDRIIRHKFFSEKEASAIMQVVVSTVQYLHQHGVTLTESLLMVAVYRTPFANSGTESPSVILQRIGEGRFDLESGNWASISLEAKDLVQKMLHVDPNQRPTASLVLQHSWIQHRGLLPVYKLKLQEPSVIKGAVAATYRAVSQSPRSPNLGPVVMSELARRRRKSRPQSSTEV</sequence>
<evidence type="ECO:0000256" key="4">
    <source>
        <dbReference type="ARBA" id="ARBA00022741"/>
    </source>
</evidence>
<dbReference type="EMBL" id="OB793468">
    <property type="protein sequence ID" value="CAD7427484.1"/>
    <property type="molecule type" value="Genomic_DNA"/>
</dbReference>
<evidence type="ECO:0000256" key="2">
    <source>
        <dbReference type="ARBA" id="ARBA00022527"/>
    </source>
</evidence>
<dbReference type="GO" id="GO:0005524">
    <property type="term" value="F:ATP binding"/>
    <property type="evidence" value="ECO:0007669"/>
    <property type="project" value="UniProtKB-KW"/>
</dbReference>
<evidence type="ECO:0000256" key="6">
    <source>
        <dbReference type="ARBA" id="ARBA00022840"/>
    </source>
</evidence>
<evidence type="ECO:0000256" key="3">
    <source>
        <dbReference type="ARBA" id="ARBA00022679"/>
    </source>
</evidence>
<keyword evidence="2" id="KW-0723">Serine/threonine-protein kinase</keyword>
<evidence type="ECO:0000313" key="9">
    <source>
        <dbReference type="EMBL" id="CAD7427484.1"/>
    </source>
</evidence>
<dbReference type="InterPro" id="IPR000719">
    <property type="entry name" value="Prot_kinase_dom"/>
</dbReference>
<organism evidence="9">
    <name type="scientific">Timema monikensis</name>
    <dbReference type="NCBI Taxonomy" id="170555"/>
    <lineage>
        <taxon>Eukaryota</taxon>
        <taxon>Metazoa</taxon>
        <taxon>Ecdysozoa</taxon>
        <taxon>Arthropoda</taxon>
        <taxon>Hexapoda</taxon>
        <taxon>Insecta</taxon>
        <taxon>Pterygota</taxon>
        <taxon>Neoptera</taxon>
        <taxon>Polyneoptera</taxon>
        <taxon>Phasmatodea</taxon>
        <taxon>Timematodea</taxon>
        <taxon>Timematoidea</taxon>
        <taxon>Timematidae</taxon>
        <taxon>Timema</taxon>
    </lineage>
</organism>
<keyword evidence="4" id="KW-0547">Nucleotide-binding</keyword>